<accession>A0A9D1TC53</accession>
<keyword evidence="6 7" id="KW-0472">Membrane</keyword>
<feature type="transmembrane region" description="Helical" evidence="7">
    <location>
        <begin position="21"/>
        <end position="41"/>
    </location>
</feature>
<evidence type="ECO:0000256" key="2">
    <source>
        <dbReference type="ARBA" id="ARBA00022448"/>
    </source>
</evidence>
<comment type="caution">
    <text evidence="9">The sequence shown here is derived from an EMBL/GenBank/DDBJ whole genome shotgun (WGS) entry which is preliminary data.</text>
</comment>
<comment type="subcellular location">
    <subcellularLocation>
        <location evidence="1 7">Cell membrane</location>
        <topology evidence="1 7">Multi-pass membrane protein</topology>
    </subcellularLocation>
</comment>
<feature type="transmembrane region" description="Helical" evidence="7">
    <location>
        <begin position="169"/>
        <end position="195"/>
    </location>
</feature>
<dbReference type="PROSITE" id="PS50928">
    <property type="entry name" value="ABC_TM1"/>
    <property type="match status" value="1"/>
</dbReference>
<dbReference type="CDD" id="cd06261">
    <property type="entry name" value="TM_PBP2"/>
    <property type="match status" value="1"/>
</dbReference>
<dbReference type="InterPro" id="IPR000515">
    <property type="entry name" value="MetI-like"/>
</dbReference>
<keyword evidence="5 7" id="KW-1133">Transmembrane helix</keyword>
<dbReference type="GO" id="GO:0055085">
    <property type="term" value="P:transmembrane transport"/>
    <property type="evidence" value="ECO:0007669"/>
    <property type="project" value="InterPro"/>
</dbReference>
<evidence type="ECO:0000256" key="5">
    <source>
        <dbReference type="ARBA" id="ARBA00022989"/>
    </source>
</evidence>
<evidence type="ECO:0000256" key="6">
    <source>
        <dbReference type="ARBA" id="ARBA00023136"/>
    </source>
</evidence>
<evidence type="ECO:0000256" key="4">
    <source>
        <dbReference type="ARBA" id="ARBA00022692"/>
    </source>
</evidence>
<evidence type="ECO:0000313" key="9">
    <source>
        <dbReference type="EMBL" id="HIV27311.1"/>
    </source>
</evidence>
<dbReference type="EMBL" id="DVOT01000089">
    <property type="protein sequence ID" value="HIV27311.1"/>
    <property type="molecule type" value="Genomic_DNA"/>
</dbReference>
<dbReference type="Proteomes" id="UP000886884">
    <property type="component" value="Unassembled WGS sequence"/>
</dbReference>
<comment type="similarity">
    <text evidence="7">Belongs to the binding-protein-dependent transport system permease family.</text>
</comment>
<dbReference type="AlphaFoldDB" id="A0A9D1TC53"/>
<dbReference type="PANTHER" id="PTHR43227:SF11">
    <property type="entry name" value="BLL4140 PROTEIN"/>
    <property type="match status" value="1"/>
</dbReference>
<evidence type="ECO:0000256" key="3">
    <source>
        <dbReference type="ARBA" id="ARBA00022475"/>
    </source>
</evidence>
<reference evidence="9" key="2">
    <citation type="journal article" date="2021" name="PeerJ">
        <title>Extensive microbial diversity within the chicken gut microbiome revealed by metagenomics and culture.</title>
        <authorList>
            <person name="Gilroy R."/>
            <person name="Ravi A."/>
            <person name="Getino M."/>
            <person name="Pursley I."/>
            <person name="Horton D.L."/>
            <person name="Alikhan N.F."/>
            <person name="Baker D."/>
            <person name="Gharbi K."/>
            <person name="Hall N."/>
            <person name="Watson M."/>
            <person name="Adriaenssens E.M."/>
            <person name="Foster-Nyarko E."/>
            <person name="Jarju S."/>
            <person name="Secka A."/>
            <person name="Antonio M."/>
            <person name="Oren A."/>
            <person name="Chaudhuri R.R."/>
            <person name="La Ragione R."/>
            <person name="Hildebrand F."/>
            <person name="Pallen M.J."/>
        </authorList>
    </citation>
    <scope>NUCLEOTIDE SEQUENCE</scope>
    <source>
        <strain evidence="9">CHK183-6373</strain>
    </source>
</reference>
<gene>
    <name evidence="9" type="ORF">IAA64_05040</name>
</gene>
<feature type="transmembrane region" description="Helical" evidence="7">
    <location>
        <begin position="216"/>
        <end position="236"/>
    </location>
</feature>
<dbReference type="GO" id="GO:0005886">
    <property type="term" value="C:plasma membrane"/>
    <property type="evidence" value="ECO:0007669"/>
    <property type="project" value="UniProtKB-SubCell"/>
</dbReference>
<dbReference type="Gene3D" id="1.10.3720.10">
    <property type="entry name" value="MetI-like"/>
    <property type="match status" value="1"/>
</dbReference>
<keyword evidence="2 7" id="KW-0813">Transport</keyword>
<evidence type="ECO:0000313" key="10">
    <source>
        <dbReference type="Proteomes" id="UP000886884"/>
    </source>
</evidence>
<keyword evidence="3" id="KW-1003">Cell membrane</keyword>
<evidence type="ECO:0000256" key="7">
    <source>
        <dbReference type="RuleBase" id="RU363032"/>
    </source>
</evidence>
<name>A0A9D1TC53_9FIRM</name>
<feature type="transmembrane region" description="Helical" evidence="7">
    <location>
        <begin position="87"/>
        <end position="108"/>
    </location>
</feature>
<keyword evidence="4 7" id="KW-0812">Transmembrane</keyword>
<dbReference type="SUPFAM" id="SSF161098">
    <property type="entry name" value="MetI-like"/>
    <property type="match status" value="1"/>
</dbReference>
<dbReference type="PANTHER" id="PTHR43227">
    <property type="entry name" value="BLL4140 PROTEIN"/>
    <property type="match status" value="1"/>
</dbReference>
<dbReference type="InterPro" id="IPR035906">
    <property type="entry name" value="MetI-like_sf"/>
</dbReference>
<feature type="domain" description="ABC transmembrane type-1" evidence="8">
    <location>
        <begin position="83"/>
        <end position="297"/>
    </location>
</feature>
<feature type="transmembrane region" description="Helical" evidence="7">
    <location>
        <begin position="276"/>
        <end position="297"/>
    </location>
</feature>
<protein>
    <submittedName>
        <fullName evidence="9">Sugar ABC transporter permease</fullName>
    </submittedName>
</protein>
<organism evidence="9 10">
    <name type="scientific">Candidatus Ornithocaccomicrobium faecavium</name>
    <dbReference type="NCBI Taxonomy" id="2840890"/>
    <lineage>
        <taxon>Bacteria</taxon>
        <taxon>Bacillati</taxon>
        <taxon>Bacillota</taxon>
        <taxon>Clostridia</taxon>
        <taxon>Candidatus Ornithocaccomicrobium</taxon>
    </lineage>
</organism>
<proteinExistence type="inferred from homology"/>
<reference evidence="9" key="1">
    <citation type="submission" date="2020-10" db="EMBL/GenBank/DDBJ databases">
        <authorList>
            <person name="Gilroy R."/>
        </authorList>
    </citation>
    <scope>NUCLEOTIDE SEQUENCE</scope>
    <source>
        <strain evidence="9">CHK183-6373</strain>
    </source>
</reference>
<evidence type="ECO:0000256" key="1">
    <source>
        <dbReference type="ARBA" id="ARBA00004651"/>
    </source>
</evidence>
<sequence length="310" mass="35215">MQIAHARQNALGRFAQAIRRHWILYALALPVMLYYILFHYLPMFGVVIAFQDYRVTRGILRSDWVGLENFWDFFQSIYAWPTIRNTLSISVLGLIFGFPAPILLALLLNEVKQARFKKTVQTITYVPHFISLVVICSMVRDFCATRGLFNEILGLFGGGGVNWLTQPAWFYPIYIISGIWQNVGWDSIIYMAAFAGIDAELYEAATVDGASRLRRIWHVTLPGIAPTITILLILRIGSLMSVGYEKIILLYNPTIYETADVISTYVYRRGLIDGEYSFATAVGLMNSVINFILLIAADRFSKRIGQRGLF</sequence>
<dbReference type="Pfam" id="PF00528">
    <property type="entry name" value="BPD_transp_1"/>
    <property type="match status" value="1"/>
</dbReference>
<dbReference type="InterPro" id="IPR050809">
    <property type="entry name" value="UgpAE/MalFG_permease"/>
</dbReference>
<evidence type="ECO:0000259" key="8">
    <source>
        <dbReference type="PROSITE" id="PS50928"/>
    </source>
</evidence>